<protein>
    <submittedName>
        <fullName evidence="2">Uncharacterized protein</fullName>
    </submittedName>
</protein>
<dbReference type="Proteomes" id="UP001054945">
    <property type="component" value="Unassembled WGS sequence"/>
</dbReference>
<feature type="region of interest" description="Disordered" evidence="1">
    <location>
        <begin position="64"/>
        <end position="87"/>
    </location>
</feature>
<proteinExistence type="predicted"/>
<accession>A0AAV4UWF9</accession>
<sequence length="87" mass="9807">MDWLMGMDDMNAFRHTGKVSQNRTVYFEMILHCKFVKSSVADVCGFRALFHVGTSYGFFPLRSKVSSPTRHSVNDTLASSISSRLPT</sequence>
<keyword evidence="3" id="KW-1185">Reference proteome</keyword>
<evidence type="ECO:0000256" key="1">
    <source>
        <dbReference type="SAM" id="MobiDB-lite"/>
    </source>
</evidence>
<evidence type="ECO:0000313" key="3">
    <source>
        <dbReference type="Proteomes" id="UP001054945"/>
    </source>
</evidence>
<name>A0AAV4UWF9_CAEEX</name>
<comment type="caution">
    <text evidence="2">The sequence shown here is derived from an EMBL/GenBank/DDBJ whole genome shotgun (WGS) entry which is preliminary data.</text>
</comment>
<organism evidence="2 3">
    <name type="scientific">Caerostris extrusa</name>
    <name type="common">Bark spider</name>
    <name type="synonym">Caerostris bankana</name>
    <dbReference type="NCBI Taxonomy" id="172846"/>
    <lineage>
        <taxon>Eukaryota</taxon>
        <taxon>Metazoa</taxon>
        <taxon>Ecdysozoa</taxon>
        <taxon>Arthropoda</taxon>
        <taxon>Chelicerata</taxon>
        <taxon>Arachnida</taxon>
        <taxon>Araneae</taxon>
        <taxon>Araneomorphae</taxon>
        <taxon>Entelegynae</taxon>
        <taxon>Araneoidea</taxon>
        <taxon>Araneidae</taxon>
        <taxon>Caerostris</taxon>
    </lineage>
</organism>
<reference evidence="2 3" key="1">
    <citation type="submission" date="2021-06" db="EMBL/GenBank/DDBJ databases">
        <title>Caerostris extrusa draft genome.</title>
        <authorList>
            <person name="Kono N."/>
            <person name="Arakawa K."/>
        </authorList>
    </citation>
    <scope>NUCLEOTIDE SEQUENCE [LARGE SCALE GENOMIC DNA]</scope>
</reference>
<dbReference type="AlphaFoldDB" id="A0AAV4UWF9"/>
<gene>
    <name evidence="2" type="ORF">CEXT_95441</name>
</gene>
<evidence type="ECO:0000313" key="2">
    <source>
        <dbReference type="EMBL" id="GIY61695.1"/>
    </source>
</evidence>
<dbReference type="EMBL" id="BPLR01013502">
    <property type="protein sequence ID" value="GIY61695.1"/>
    <property type="molecule type" value="Genomic_DNA"/>
</dbReference>